<protein>
    <submittedName>
        <fullName evidence="2">Uncharacterized protein</fullName>
    </submittedName>
</protein>
<organism evidence="2 3">
    <name type="scientific">Portunus trituberculatus</name>
    <name type="common">Swimming crab</name>
    <name type="synonym">Neptunus trituberculatus</name>
    <dbReference type="NCBI Taxonomy" id="210409"/>
    <lineage>
        <taxon>Eukaryota</taxon>
        <taxon>Metazoa</taxon>
        <taxon>Ecdysozoa</taxon>
        <taxon>Arthropoda</taxon>
        <taxon>Crustacea</taxon>
        <taxon>Multicrustacea</taxon>
        <taxon>Malacostraca</taxon>
        <taxon>Eumalacostraca</taxon>
        <taxon>Eucarida</taxon>
        <taxon>Decapoda</taxon>
        <taxon>Pleocyemata</taxon>
        <taxon>Brachyura</taxon>
        <taxon>Eubrachyura</taxon>
        <taxon>Portunoidea</taxon>
        <taxon>Portunidae</taxon>
        <taxon>Portuninae</taxon>
        <taxon>Portunus</taxon>
    </lineage>
</organism>
<comment type="caution">
    <text evidence="2">The sequence shown here is derived from an EMBL/GenBank/DDBJ whole genome shotgun (WGS) entry which is preliminary data.</text>
</comment>
<dbReference type="EMBL" id="VSRR010044738">
    <property type="protein sequence ID" value="MPC76982.1"/>
    <property type="molecule type" value="Genomic_DNA"/>
</dbReference>
<evidence type="ECO:0000313" key="3">
    <source>
        <dbReference type="Proteomes" id="UP000324222"/>
    </source>
</evidence>
<evidence type="ECO:0000256" key="1">
    <source>
        <dbReference type="SAM" id="MobiDB-lite"/>
    </source>
</evidence>
<proteinExistence type="predicted"/>
<name>A0A5B7HZX4_PORTR</name>
<feature type="region of interest" description="Disordered" evidence="1">
    <location>
        <begin position="29"/>
        <end position="48"/>
    </location>
</feature>
<evidence type="ECO:0000313" key="2">
    <source>
        <dbReference type="EMBL" id="MPC76982.1"/>
    </source>
</evidence>
<keyword evidence="3" id="KW-1185">Reference proteome</keyword>
<gene>
    <name evidence="2" type="ORF">E2C01_071419</name>
</gene>
<accession>A0A5B7HZX4</accession>
<dbReference type="Proteomes" id="UP000324222">
    <property type="component" value="Unassembled WGS sequence"/>
</dbReference>
<reference evidence="2 3" key="1">
    <citation type="submission" date="2019-05" db="EMBL/GenBank/DDBJ databases">
        <title>Another draft genome of Portunus trituberculatus and its Hox gene families provides insights of decapod evolution.</title>
        <authorList>
            <person name="Jeong J.-H."/>
            <person name="Song I."/>
            <person name="Kim S."/>
            <person name="Choi T."/>
            <person name="Kim D."/>
            <person name="Ryu S."/>
            <person name="Kim W."/>
        </authorList>
    </citation>
    <scope>NUCLEOTIDE SEQUENCE [LARGE SCALE GENOMIC DNA]</scope>
    <source>
        <tissue evidence="2">Muscle</tissue>
    </source>
</reference>
<dbReference type="AlphaFoldDB" id="A0A5B7HZX4"/>
<sequence>MVAGKAKTQAGRRIRIVKKKVDLTKEYCGEESGRSTDEDPVMDEESGDIKSSCSCIFDKAPVGILEEYV</sequence>